<organism evidence="7 8">
    <name type="scientific">Bacteriovorax antarcticus</name>
    <dbReference type="NCBI Taxonomy" id="3088717"/>
    <lineage>
        <taxon>Bacteria</taxon>
        <taxon>Pseudomonadati</taxon>
        <taxon>Bdellovibrionota</taxon>
        <taxon>Bacteriovoracia</taxon>
        <taxon>Bacteriovoracales</taxon>
        <taxon>Bacteriovoracaceae</taxon>
        <taxon>Bacteriovorax</taxon>
    </lineage>
</organism>
<dbReference type="PANTHER" id="PTHR10746">
    <property type="entry name" value="50S RIBOSOMAL PROTEIN L4"/>
    <property type="match status" value="1"/>
</dbReference>
<accession>A0ABU5VPH4</accession>
<evidence type="ECO:0000256" key="4">
    <source>
        <dbReference type="ARBA" id="ARBA00035244"/>
    </source>
</evidence>
<evidence type="ECO:0000256" key="6">
    <source>
        <dbReference type="SAM" id="MobiDB-lite"/>
    </source>
</evidence>
<reference evidence="7 8" key="1">
    <citation type="submission" date="2023-11" db="EMBL/GenBank/DDBJ databases">
        <title>A Novel Polar Bacteriovorax (B. antarcticus) Isolated from the Biocrust in Antarctica.</title>
        <authorList>
            <person name="Mun W."/>
            <person name="Choi S.Y."/>
            <person name="Mitchell R.J."/>
        </authorList>
    </citation>
    <scope>NUCLEOTIDE SEQUENCE [LARGE SCALE GENOMIC DNA]</scope>
    <source>
        <strain evidence="7 8">PP10</strain>
    </source>
</reference>
<dbReference type="RefSeq" id="WP_323574425.1">
    <property type="nucleotide sequence ID" value="NZ_JAYGJQ010000001.1"/>
</dbReference>
<dbReference type="HAMAP" id="MF_01328_B">
    <property type="entry name" value="Ribosomal_uL4_B"/>
    <property type="match status" value="1"/>
</dbReference>
<dbReference type="Pfam" id="PF00573">
    <property type="entry name" value="Ribosomal_L4"/>
    <property type="match status" value="1"/>
</dbReference>
<comment type="caution">
    <text evidence="7">The sequence shown here is derived from an EMBL/GenBank/DDBJ whole genome shotgun (WGS) entry which is preliminary data.</text>
</comment>
<keyword evidence="8" id="KW-1185">Reference proteome</keyword>
<evidence type="ECO:0000313" key="7">
    <source>
        <dbReference type="EMBL" id="MEA9354934.1"/>
    </source>
</evidence>
<dbReference type="Proteomes" id="UP001302274">
    <property type="component" value="Unassembled WGS sequence"/>
</dbReference>
<feature type="compositionally biased region" description="Polar residues" evidence="6">
    <location>
        <begin position="69"/>
        <end position="80"/>
    </location>
</feature>
<evidence type="ECO:0000256" key="2">
    <source>
        <dbReference type="ARBA" id="ARBA00022980"/>
    </source>
</evidence>
<dbReference type="SUPFAM" id="SSF52166">
    <property type="entry name" value="Ribosomal protein L4"/>
    <property type="match status" value="1"/>
</dbReference>
<dbReference type="EMBL" id="JAYGJQ010000001">
    <property type="protein sequence ID" value="MEA9354934.1"/>
    <property type="molecule type" value="Genomic_DNA"/>
</dbReference>
<keyword evidence="5" id="KW-0694">RNA-binding</keyword>
<comment type="similarity">
    <text evidence="1 5">Belongs to the universal ribosomal protein uL4 family.</text>
</comment>
<name>A0ABU5VPH4_9BACT</name>
<evidence type="ECO:0000256" key="1">
    <source>
        <dbReference type="ARBA" id="ARBA00010528"/>
    </source>
</evidence>
<evidence type="ECO:0000256" key="5">
    <source>
        <dbReference type="HAMAP-Rule" id="MF_01328"/>
    </source>
</evidence>
<protein>
    <recommendedName>
        <fullName evidence="4 5">Large ribosomal subunit protein uL4</fullName>
    </recommendedName>
</protein>
<evidence type="ECO:0000313" key="8">
    <source>
        <dbReference type="Proteomes" id="UP001302274"/>
    </source>
</evidence>
<proteinExistence type="inferred from homology"/>
<feature type="region of interest" description="Disordered" evidence="6">
    <location>
        <begin position="43"/>
        <end position="93"/>
    </location>
</feature>
<keyword evidence="3 5" id="KW-0687">Ribonucleoprotein</keyword>
<keyword evidence="5" id="KW-0699">rRNA-binding</keyword>
<sequence>MTELNVLNSKFESKEKIKVDFDFSPESINVPVVHQVVKATLAGRRQGNAHTKTKAEVSGGGKKPFKQKGTGNARQGSTRSPLMPGGGTVFGPRKRSFEQKVNKKVMLNAIKSVLVDKQLAGKLIIVDSLVSTGKTKDMATLLESKNLMNSLVVTLDSASLVIRAVKNLRTAKGLGVDNLSVYEAVKYENLIIEKLAFEKLTNKLV</sequence>
<evidence type="ECO:0000256" key="3">
    <source>
        <dbReference type="ARBA" id="ARBA00023274"/>
    </source>
</evidence>
<comment type="function">
    <text evidence="5">One of the primary rRNA binding proteins, this protein initially binds near the 5'-end of the 23S rRNA. It is important during the early stages of 50S assembly. It makes multiple contacts with different domains of the 23S rRNA in the assembled 50S subunit and ribosome.</text>
</comment>
<dbReference type="PANTHER" id="PTHR10746:SF6">
    <property type="entry name" value="LARGE RIBOSOMAL SUBUNIT PROTEIN UL4M"/>
    <property type="match status" value="1"/>
</dbReference>
<dbReference type="InterPro" id="IPR002136">
    <property type="entry name" value="Ribosomal_uL4"/>
</dbReference>
<dbReference type="InterPro" id="IPR013005">
    <property type="entry name" value="Ribosomal_uL4-like"/>
</dbReference>
<comment type="subunit">
    <text evidence="5">Part of the 50S ribosomal subunit.</text>
</comment>
<dbReference type="Gene3D" id="3.40.1370.10">
    <property type="match status" value="1"/>
</dbReference>
<gene>
    <name evidence="5 7" type="primary">rplD</name>
    <name evidence="7" type="ORF">SHI21_01915</name>
</gene>
<keyword evidence="2 5" id="KW-0689">Ribosomal protein</keyword>
<dbReference type="NCBIfam" id="TIGR03953">
    <property type="entry name" value="rplD_bact"/>
    <property type="match status" value="1"/>
</dbReference>
<comment type="function">
    <text evidence="5">Forms part of the polypeptide exit tunnel.</text>
</comment>
<dbReference type="InterPro" id="IPR023574">
    <property type="entry name" value="Ribosomal_uL4_dom_sf"/>
</dbReference>
<dbReference type="GO" id="GO:0005840">
    <property type="term" value="C:ribosome"/>
    <property type="evidence" value="ECO:0007669"/>
    <property type="project" value="UniProtKB-KW"/>
</dbReference>